<accession>A0ABX7XC00</accession>
<proteinExistence type="predicted"/>
<sequence>MMFCLFIYKEGVASCSSSFSFIKNGIYIQESFCFGPSRKVGNYIVRNDTLYFDTLKINQYKFGIINRKDSVLGMYLTKPRTAKDFNHFQLDSAQLQKKINQSEIAYYKIYTIND</sequence>
<evidence type="ECO:0000313" key="2">
    <source>
        <dbReference type="Proteomes" id="UP000672011"/>
    </source>
</evidence>
<gene>
    <name evidence="1" type="ORF">J9309_11735</name>
</gene>
<keyword evidence="2" id="KW-1185">Reference proteome</keyword>
<evidence type="ECO:0000313" key="1">
    <source>
        <dbReference type="EMBL" id="QTV05428.1"/>
    </source>
</evidence>
<protein>
    <submittedName>
        <fullName evidence="1">Uncharacterized protein</fullName>
    </submittedName>
</protein>
<dbReference type="EMBL" id="CP072842">
    <property type="protein sequence ID" value="QTV05428.1"/>
    <property type="molecule type" value="Genomic_DNA"/>
</dbReference>
<name>A0ABX7XC00_9FLAO</name>
<dbReference type="RefSeq" id="WP_230476070.1">
    <property type="nucleotide sequence ID" value="NZ_CP072842.1"/>
</dbReference>
<reference evidence="1 2" key="1">
    <citation type="journal article" date="2021" name="Int. J. Syst. Evol. Microbiol.">
        <title>Faecalibacter bovis sp. nov., isolated from cow faeces.</title>
        <authorList>
            <person name="Li F."/>
            <person name="Zhao W."/>
            <person name="Hong Q."/>
            <person name="Shao Q."/>
            <person name="Song J."/>
            <person name="Yang S."/>
        </authorList>
    </citation>
    <scope>NUCLEOTIDE SEQUENCE [LARGE SCALE GENOMIC DNA]</scope>
    <source>
        <strain evidence="1 2">ZY171143</strain>
    </source>
</reference>
<organism evidence="1 2">
    <name type="scientific">Faecalibacter bovis</name>
    <dbReference type="NCBI Taxonomy" id="2898187"/>
    <lineage>
        <taxon>Bacteria</taxon>
        <taxon>Pseudomonadati</taxon>
        <taxon>Bacteroidota</taxon>
        <taxon>Flavobacteriia</taxon>
        <taxon>Flavobacteriales</taxon>
        <taxon>Weeksellaceae</taxon>
        <taxon>Faecalibacter</taxon>
    </lineage>
</organism>
<dbReference type="Proteomes" id="UP000672011">
    <property type="component" value="Chromosome"/>
</dbReference>
<reference evidence="2" key="2">
    <citation type="submission" date="2021-04" db="EMBL/GenBank/DDBJ databases">
        <title>Taxonomy of Flavobacteriaceae bacterium ZY171143.</title>
        <authorList>
            <person name="Li F."/>
        </authorList>
    </citation>
    <scope>NUCLEOTIDE SEQUENCE [LARGE SCALE GENOMIC DNA]</scope>
    <source>
        <strain evidence="2">ZY171143</strain>
    </source>
</reference>